<dbReference type="PANTHER" id="PTHR43155">
    <property type="entry name" value="CYCLIC DI-GMP PHOSPHODIESTERASE PA4108-RELATED"/>
    <property type="match status" value="1"/>
</dbReference>
<organism evidence="2 3">
    <name type="scientific">Roseibium limicola</name>
    <dbReference type="NCBI Taxonomy" id="2816037"/>
    <lineage>
        <taxon>Bacteria</taxon>
        <taxon>Pseudomonadati</taxon>
        <taxon>Pseudomonadota</taxon>
        <taxon>Alphaproteobacteria</taxon>
        <taxon>Hyphomicrobiales</taxon>
        <taxon>Stappiaceae</taxon>
        <taxon>Roseibium</taxon>
    </lineage>
</organism>
<dbReference type="Proteomes" id="UP000664779">
    <property type="component" value="Unassembled WGS sequence"/>
</dbReference>
<protein>
    <submittedName>
        <fullName evidence="2">HD domain-containing protein</fullName>
    </submittedName>
</protein>
<dbReference type="PROSITE" id="PS51832">
    <property type="entry name" value="HD_GYP"/>
    <property type="match status" value="1"/>
</dbReference>
<evidence type="ECO:0000313" key="2">
    <source>
        <dbReference type="EMBL" id="MBO0343870.1"/>
    </source>
</evidence>
<dbReference type="Pfam" id="PF13487">
    <property type="entry name" value="HD_5"/>
    <property type="match status" value="1"/>
</dbReference>
<name>A0A939EJM5_9HYPH</name>
<evidence type="ECO:0000313" key="3">
    <source>
        <dbReference type="Proteomes" id="UP000664779"/>
    </source>
</evidence>
<dbReference type="RefSeq" id="WP_206937631.1">
    <property type="nucleotide sequence ID" value="NZ_JAFLNF010000001.1"/>
</dbReference>
<comment type="caution">
    <text evidence="2">The sequence shown here is derived from an EMBL/GenBank/DDBJ whole genome shotgun (WGS) entry which is preliminary data.</text>
</comment>
<evidence type="ECO:0000259" key="1">
    <source>
        <dbReference type="PROSITE" id="PS51832"/>
    </source>
</evidence>
<dbReference type="InterPro" id="IPR003607">
    <property type="entry name" value="HD/PDEase_dom"/>
</dbReference>
<gene>
    <name evidence="2" type="ORF">J0X15_01435</name>
</gene>
<dbReference type="InterPro" id="IPR037522">
    <property type="entry name" value="HD_GYP_dom"/>
</dbReference>
<sequence>MKPILFVSQADTPLPRCLEEVGVAFKLDTVGFAGFTPELVSDCAFVVVSMALVERDDAERLREVFSQVHDVPRAALVDPYKSQQVVQAGSLGLTEHWDKSTSGHIILRKLRSSLKAYGAPELHANVPDATRKGVMEACIAYEGVVLANALSRALPFRQVRDAAFGIAEALRMDGLSVWLSAIQDHHSATFCHCLMVSGLVVQFAEFLDIPEGEQNLLGVGALLHDLGKVKLPLSILDKPGPLSEMEQNLVSLHPEYAQAILDEYPELPHIVRDMAVYHHENLDGTGYPYGLKGDEISRWVRLLSICNAYANLIDTHSGKEGLSPEQALESLSQGKGKLDMDLLGRFRDFILSVPETSSPALLYAKRARA</sequence>
<dbReference type="PANTHER" id="PTHR43155:SF2">
    <property type="entry name" value="CYCLIC DI-GMP PHOSPHODIESTERASE PA4108"/>
    <property type="match status" value="1"/>
</dbReference>
<dbReference type="EMBL" id="JAFLNF010000001">
    <property type="protein sequence ID" value="MBO0343870.1"/>
    <property type="molecule type" value="Genomic_DNA"/>
</dbReference>
<accession>A0A939EJM5</accession>
<dbReference type="AlphaFoldDB" id="A0A939EJM5"/>
<dbReference type="SUPFAM" id="SSF109604">
    <property type="entry name" value="HD-domain/PDEase-like"/>
    <property type="match status" value="1"/>
</dbReference>
<reference evidence="2" key="1">
    <citation type="submission" date="2021-03" db="EMBL/GenBank/DDBJ databases">
        <title>Roseibium sp. CAU 1637 isolated from Incheon.</title>
        <authorList>
            <person name="Kim W."/>
        </authorList>
    </citation>
    <scope>NUCLEOTIDE SEQUENCE</scope>
    <source>
        <strain evidence="2">CAU 1637</strain>
    </source>
</reference>
<feature type="domain" description="HD-GYP" evidence="1">
    <location>
        <begin position="167"/>
        <end position="362"/>
    </location>
</feature>
<dbReference type="Gene3D" id="1.10.3210.10">
    <property type="entry name" value="Hypothetical protein af1432"/>
    <property type="match status" value="1"/>
</dbReference>
<dbReference type="SMART" id="SM00471">
    <property type="entry name" value="HDc"/>
    <property type="match status" value="1"/>
</dbReference>
<keyword evidence="3" id="KW-1185">Reference proteome</keyword>
<dbReference type="GO" id="GO:0008081">
    <property type="term" value="F:phosphoric diester hydrolase activity"/>
    <property type="evidence" value="ECO:0007669"/>
    <property type="project" value="UniProtKB-ARBA"/>
</dbReference>
<proteinExistence type="predicted"/>
<dbReference type="CDD" id="cd00077">
    <property type="entry name" value="HDc"/>
    <property type="match status" value="1"/>
</dbReference>